<accession>A0A1D8NEY0</accession>
<evidence type="ECO:0000256" key="8">
    <source>
        <dbReference type="ARBA" id="ARBA00060510"/>
    </source>
</evidence>
<comment type="catalytic activity">
    <reaction evidence="6">
        <text>O-succinyl-L-homoserine + L-cysteine = L,L-cystathionine + succinate + H(+)</text>
        <dbReference type="Rhea" id="RHEA:20397"/>
        <dbReference type="ChEBI" id="CHEBI:15378"/>
        <dbReference type="ChEBI" id="CHEBI:30031"/>
        <dbReference type="ChEBI" id="CHEBI:35235"/>
        <dbReference type="ChEBI" id="CHEBI:57661"/>
        <dbReference type="ChEBI" id="CHEBI:58161"/>
        <dbReference type="EC" id="2.5.1.48"/>
    </reaction>
</comment>
<dbReference type="EMBL" id="CP017556">
    <property type="protein sequence ID" value="AOW04192.1"/>
    <property type="molecule type" value="Genomic_DNA"/>
</dbReference>
<gene>
    <name evidence="13" type="ORF">YALI1_D21408g</name>
</gene>
<sequence length="549" mass="61760">MGFSILPPTEVGCPIPENTPHAVSVTLPTWEATVAYEEGEDWVVQKMSSGYPRFFVHSRIQELCAWAEQRYGRPGECAWAFPTFEIAKRCRDFVRARSDHKKIRIMQLTTPHNDEGVPPVTIVFVFVPVALKPICKQYWQHTGEGISSRLGEFCLEEFSVIPKTDGHVKDYNAFHGSKFEEKVSAKPISESAEMQTFVEERFGRNLDGKFAAEAKEALQKRISSQIKHCSQNDVFLYPTGMTAIFSAHRAILEIAGDHKSICFGFPYVDTLNILRKFGPGVHFLGNGEDVDIDEVERLCKEEKILALFCEVPSNPLLKTPDLKRLRALADKYNFAIIVDDTVGNMLNIDVHDYADVVASSLTKVFSGDSNVMGGCVVLNSKSPWYSKFQETLEHQYEDTVWGEDAIYLERNSRDFAERNSHINQNAEAVVELLEKSPLVKKVFYPKTAPSKHHYEAIKTENGGYGGLVSIVLNDEDSAKRFFDTLQTAKGPSLGTNFTLTCPYAILAHYGELDFVESFGVDRNLVRISVGLEPKEELIRVFEKALSVCQ</sequence>
<evidence type="ECO:0000256" key="6">
    <source>
        <dbReference type="ARBA" id="ARBA00051441"/>
    </source>
</evidence>
<dbReference type="GeneID" id="2911236"/>
<evidence type="ECO:0000313" key="13">
    <source>
        <dbReference type="EMBL" id="AOW04192.1"/>
    </source>
</evidence>
<comment type="cofactor">
    <cofactor evidence="1 12">
        <name>pyridoxal 5'-phosphate</name>
        <dbReference type="ChEBI" id="CHEBI:597326"/>
    </cofactor>
</comment>
<dbReference type="InterPro" id="IPR000277">
    <property type="entry name" value="Cys/Met-Metab_PyrdxlP-dep_enz"/>
</dbReference>
<dbReference type="PANTHER" id="PTHR42699:SF1">
    <property type="entry name" value="CYSTATHIONINE GAMMA-SYNTHASE-RELATED"/>
    <property type="match status" value="1"/>
</dbReference>
<dbReference type="VEuPathDB" id="FungiDB:YALI0_D17402g"/>
<keyword evidence="3" id="KW-0808">Transferase</keyword>
<dbReference type="GO" id="GO:0030170">
    <property type="term" value="F:pyridoxal phosphate binding"/>
    <property type="evidence" value="ECO:0007669"/>
    <property type="project" value="InterPro"/>
</dbReference>
<dbReference type="Gene3D" id="3.90.1150.10">
    <property type="entry name" value="Aspartate Aminotransferase, domain 1"/>
    <property type="match status" value="1"/>
</dbReference>
<comment type="pathway">
    <text evidence="8">Amino-acid biosynthesis; L-methionine biosynthesis via de novo pathway; L-cystathionine from O-succinyl-L-homoserine: step 1/1.</text>
</comment>
<evidence type="ECO:0000256" key="1">
    <source>
        <dbReference type="ARBA" id="ARBA00001933"/>
    </source>
</evidence>
<evidence type="ECO:0000313" key="14">
    <source>
        <dbReference type="Proteomes" id="UP000182444"/>
    </source>
</evidence>
<keyword evidence="5" id="KW-0486">Methionine biosynthesis</keyword>
<keyword evidence="4 12" id="KW-0663">Pyridoxal phosphate</keyword>
<dbReference type="PANTHER" id="PTHR42699">
    <property type="match status" value="1"/>
</dbReference>
<proteinExistence type="inferred from homology"/>
<dbReference type="GO" id="GO:0019346">
    <property type="term" value="P:transsulfuration"/>
    <property type="evidence" value="ECO:0007669"/>
    <property type="project" value="InterPro"/>
</dbReference>
<evidence type="ECO:0000256" key="12">
    <source>
        <dbReference type="RuleBase" id="RU362118"/>
    </source>
</evidence>
<name>A0A1D8NEY0_YARLL</name>
<dbReference type="KEGG" id="yli:2911236"/>
<evidence type="ECO:0000256" key="7">
    <source>
        <dbReference type="ARBA" id="ARBA00058439"/>
    </source>
</evidence>
<evidence type="ECO:0000256" key="2">
    <source>
        <dbReference type="ARBA" id="ARBA00022605"/>
    </source>
</evidence>
<protein>
    <recommendedName>
        <fullName evidence="10">cystathionine gamma-synthase</fullName>
        <ecNumber evidence="10">2.5.1.48</ecNumber>
    </recommendedName>
    <alternativeName>
        <fullName evidence="11">O-succinylhomoserine (thiol)-lyase</fullName>
    </alternativeName>
</protein>
<evidence type="ECO:0000256" key="9">
    <source>
        <dbReference type="ARBA" id="ARBA00061376"/>
    </source>
</evidence>
<dbReference type="InterPro" id="IPR015422">
    <property type="entry name" value="PyrdxlP-dep_Trfase_small"/>
</dbReference>
<keyword evidence="2" id="KW-0028">Amino-acid biosynthesis</keyword>
<dbReference type="GO" id="GO:0009086">
    <property type="term" value="P:methionine biosynthetic process"/>
    <property type="evidence" value="ECO:0007669"/>
    <property type="project" value="UniProtKB-KW"/>
</dbReference>
<evidence type="ECO:0000256" key="4">
    <source>
        <dbReference type="ARBA" id="ARBA00022898"/>
    </source>
</evidence>
<dbReference type="Pfam" id="PF01053">
    <property type="entry name" value="Cys_Met_Meta_PP"/>
    <property type="match status" value="1"/>
</dbReference>
<dbReference type="eggNOG" id="KOG0053">
    <property type="taxonomic scope" value="Eukaryota"/>
</dbReference>
<evidence type="ECO:0000256" key="5">
    <source>
        <dbReference type="ARBA" id="ARBA00023167"/>
    </source>
</evidence>
<dbReference type="RefSeq" id="XP_502938.1">
    <property type="nucleotide sequence ID" value="XM_502938.3"/>
</dbReference>
<dbReference type="Gene3D" id="3.40.640.10">
    <property type="entry name" value="Type I PLP-dependent aspartate aminotransferase-like (Major domain)"/>
    <property type="match status" value="1"/>
</dbReference>
<comment type="similarity">
    <text evidence="9">Belongs to the trans-sulfuration enzymes family. MET7 subfamily.</text>
</comment>
<dbReference type="InterPro" id="IPR015421">
    <property type="entry name" value="PyrdxlP-dep_Trfase_major"/>
</dbReference>
<dbReference type="AlphaFoldDB" id="A0A1D8NEY0"/>
<evidence type="ECO:0000256" key="10">
    <source>
        <dbReference type="ARBA" id="ARBA00066530"/>
    </source>
</evidence>
<dbReference type="Proteomes" id="UP000182444">
    <property type="component" value="Chromosome 1D"/>
</dbReference>
<dbReference type="InterPro" id="IPR051750">
    <property type="entry name" value="Trans-sulfuration_enzymes"/>
</dbReference>
<reference evidence="13 14" key="1">
    <citation type="journal article" date="2016" name="PLoS ONE">
        <title>Sequence Assembly of Yarrowia lipolytica Strain W29/CLIB89 Shows Transposable Element Diversity.</title>
        <authorList>
            <person name="Magnan C."/>
            <person name="Yu J."/>
            <person name="Chang I."/>
            <person name="Jahn E."/>
            <person name="Kanomata Y."/>
            <person name="Wu J."/>
            <person name="Zeller M."/>
            <person name="Oakes M."/>
            <person name="Baldi P."/>
            <person name="Sandmeyer S."/>
        </authorList>
    </citation>
    <scope>NUCLEOTIDE SEQUENCE [LARGE SCALE GENOMIC DNA]</scope>
    <source>
        <strain evidence="14">CLIB89(W29)</strain>
    </source>
</reference>
<dbReference type="EC" id="2.5.1.48" evidence="10"/>
<dbReference type="FunFam" id="3.40.640.10:FF:000111">
    <property type="entry name" value="Cystathionine gamma-synthase"/>
    <property type="match status" value="1"/>
</dbReference>
<organism evidence="13 14">
    <name type="scientific">Yarrowia lipolytica</name>
    <name type="common">Candida lipolytica</name>
    <dbReference type="NCBI Taxonomy" id="4952"/>
    <lineage>
        <taxon>Eukaryota</taxon>
        <taxon>Fungi</taxon>
        <taxon>Dikarya</taxon>
        <taxon>Ascomycota</taxon>
        <taxon>Saccharomycotina</taxon>
        <taxon>Dipodascomycetes</taxon>
        <taxon>Dipodascales</taxon>
        <taxon>Dipodascales incertae sedis</taxon>
        <taxon>Yarrowia</taxon>
    </lineage>
</organism>
<dbReference type="FunFam" id="3.90.1150.10:FF:000063">
    <property type="entry name" value="Probable cystathionine gamma-synthase"/>
    <property type="match status" value="1"/>
</dbReference>
<comment type="function">
    <text evidence="7">Catalyzes the formation of L-cystathionine from O-succinyl-L-homoserine (OSHS) and L-cysteine, via a gamma-replacement reaction. In the absence of thiol, catalyzes gamma-elimination to form 2-oxobutanoate, succinate and ammonia.</text>
</comment>
<dbReference type="OMA" id="KVAKRCR"/>
<evidence type="ECO:0000256" key="3">
    <source>
        <dbReference type="ARBA" id="ARBA00022679"/>
    </source>
</evidence>
<dbReference type="OrthoDB" id="10047078at2759"/>
<dbReference type="SUPFAM" id="SSF53383">
    <property type="entry name" value="PLP-dependent transferases"/>
    <property type="match status" value="1"/>
</dbReference>
<dbReference type="InterPro" id="IPR015424">
    <property type="entry name" value="PyrdxlP-dep_Trfase"/>
</dbReference>
<evidence type="ECO:0000256" key="11">
    <source>
        <dbReference type="ARBA" id="ARBA00083849"/>
    </source>
</evidence>
<dbReference type="GO" id="GO:0003962">
    <property type="term" value="F:cystathionine gamma-synthase activity"/>
    <property type="evidence" value="ECO:0007669"/>
    <property type="project" value="UniProtKB-EC"/>
</dbReference>
<dbReference type="VEuPathDB" id="FungiDB:YALI1_D21408g"/>